<dbReference type="Proteomes" id="UP000838749">
    <property type="component" value="Unassembled WGS sequence"/>
</dbReference>
<reference evidence="1" key="1">
    <citation type="submission" date="2021-12" db="EMBL/GenBank/DDBJ databases">
        <authorList>
            <person name="Criscuolo A."/>
        </authorList>
    </citation>
    <scope>NUCLEOTIDE SEQUENCE</scope>
    <source>
        <strain evidence="1">CIP111894</strain>
    </source>
</reference>
<organism evidence="1 2">
    <name type="scientific">Paenibacillus pseudetheri</name>
    <dbReference type="NCBI Taxonomy" id="2897682"/>
    <lineage>
        <taxon>Bacteria</taxon>
        <taxon>Bacillati</taxon>
        <taxon>Bacillota</taxon>
        <taxon>Bacilli</taxon>
        <taxon>Bacillales</taxon>
        <taxon>Paenibacillaceae</taxon>
        <taxon>Paenibacillus</taxon>
    </lineage>
</organism>
<name>A0ABM9BAT1_9BACL</name>
<sequence>MQQSFLPEIDRERTQAAVEAALYKYRENKFLTFEEREANVTGSYEDRPSGPTNITSDQTANIAIYNVDSQSYRKSFCERIERVVNRMPKMEGFLIKERYMTTEHDYITDQKVYNFSFKPPISAPTYIKIRWRAFYKLALELNLVVERERKEEGENIARDNGEPRT</sequence>
<comment type="caution">
    <text evidence="1">The sequence shown here is derived from an EMBL/GenBank/DDBJ whole genome shotgun (WGS) entry which is preliminary data.</text>
</comment>
<dbReference type="NCBIfam" id="TIGR01637">
    <property type="entry name" value="phage_arpU"/>
    <property type="match status" value="1"/>
</dbReference>
<dbReference type="RefSeq" id="WP_234533559.1">
    <property type="nucleotide sequence ID" value="NZ_CAKMAB010000009.1"/>
</dbReference>
<accession>A0ABM9BAT1</accession>
<keyword evidence="2" id="KW-1185">Reference proteome</keyword>
<protein>
    <recommendedName>
        <fullName evidence="3">Transcriptional regulator</fullName>
    </recommendedName>
</protein>
<evidence type="ECO:0000313" key="1">
    <source>
        <dbReference type="EMBL" id="CAH1055945.1"/>
    </source>
</evidence>
<proteinExistence type="predicted"/>
<dbReference type="EMBL" id="CAKMAB010000009">
    <property type="protein sequence ID" value="CAH1055945.1"/>
    <property type="molecule type" value="Genomic_DNA"/>
</dbReference>
<evidence type="ECO:0000313" key="2">
    <source>
        <dbReference type="Proteomes" id="UP000838749"/>
    </source>
</evidence>
<dbReference type="InterPro" id="IPR006524">
    <property type="entry name" value="ArpU-like"/>
</dbReference>
<gene>
    <name evidence="1" type="ORF">PAECIP111894_02098</name>
</gene>
<evidence type="ECO:0008006" key="3">
    <source>
        <dbReference type="Google" id="ProtNLM"/>
    </source>
</evidence>